<comment type="similarity">
    <text evidence="2">Belongs to the glycosyltransferase 2 family.</text>
</comment>
<dbReference type="PANTHER" id="PTHR43179:SF12">
    <property type="entry name" value="GALACTOFURANOSYLTRANSFERASE GLFT2"/>
    <property type="match status" value="1"/>
</dbReference>
<keyword evidence="4 7" id="KW-0808">Transferase</keyword>
<dbReference type="GO" id="GO:0016757">
    <property type="term" value="F:glycosyltransferase activity"/>
    <property type="evidence" value="ECO:0007669"/>
    <property type="project" value="UniProtKB-KW"/>
</dbReference>
<dbReference type="RefSeq" id="WP_114796309.1">
    <property type="nucleotide sequence ID" value="NZ_QQZY01000004.1"/>
</dbReference>
<feature type="compositionally biased region" description="Low complexity" evidence="5">
    <location>
        <begin position="325"/>
        <end position="336"/>
    </location>
</feature>
<feature type="region of interest" description="Disordered" evidence="5">
    <location>
        <begin position="323"/>
        <end position="342"/>
    </location>
</feature>
<evidence type="ECO:0000313" key="7">
    <source>
        <dbReference type="EMBL" id="RDI74300.1"/>
    </source>
</evidence>
<dbReference type="InterPro" id="IPR001173">
    <property type="entry name" value="Glyco_trans_2-like"/>
</dbReference>
<dbReference type="Pfam" id="PF00535">
    <property type="entry name" value="Glycos_transf_2"/>
    <property type="match status" value="1"/>
</dbReference>
<proteinExistence type="inferred from homology"/>
<dbReference type="Gene3D" id="3.90.550.10">
    <property type="entry name" value="Spore Coat Polysaccharide Biosynthesis Protein SpsA, Chain A"/>
    <property type="match status" value="1"/>
</dbReference>
<dbReference type="SUPFAM" id="SSF53448">
    <property type="entry name" value="Nucleotide-diphospho-sugar transferases"/>
    <property type="match status" value="1"/>
</dbReference>
<comment type="pathway">
    <text evidence="1">Cell wall biogenesis; cell wall polysaccharide biosynthesis.</text>
</comment>
<evidence type="ECO:0000256" key="1">
    <source>
        <dbReference type="ARBA" id="ARBA00004776"/>
    </source>
</evidence>
<protein>
    <submittedName>
        <fullName evidence="7">Putative glycosyltransferase</fullName>
    </submittedName>
</protein>
<accession>A0A7M2YX44</accession>
<name>A0A7M2YX44_9ACTN</name>
<dbReference type="AlphaFoldDB" id="A0A7M2YX44"/>
<dbReference type="CDD" id="cd04186">
    <property type="entry name" value="GT_2_like_c"/>
    <property type="match status" value="1"/>
</dbReference>
<comment type="caution">
    <text evidence="7">The sequence shown here is derived from an EMBL/GenBank/DDBJ whole genome shotgun (WGS) entry which is preliminary data.</text>
</comment>
<feature type="domain" description="Glycosyltransferase 2-like" evidence="6">
    <location>
        <begin position="4"/>
        <end position="170"/>
    </location>
</feature>
<sequence>MKACVVIPTLDARDLLERALASLAEQTVPHDVVVVDNASRDGTAEMMASRFPHARLVRNDRNLGFGRAVNRGVAGAQDADVIVLVNNDTICEPEFLERILEPFSDPQVGMVAGVLLQASAPELVDSAGIELDATLRSWDVLWNEPVARVAEAPAPVGPCGGAAAYRIDAFRAAGGFDETLFAYWEDVDLALRLRLAGWRCERAPSARALHAHSATLGASSPLQRRLEAFGRAYVLAKYRVAQRGIGTRMRIALLDWPVLAIHLVVRRELGPIRARARGRRAGRRAAPLRAPFELATVSLATALRRQYGLLVLRLSGRLPAHFHATGRAETTGTRGTPPSAPR</sequence>
<evidence type="ECO:0000259" key="6">
    <source>
        <dbReference type="Pfam" id="PF00535"/>
    </source>
</evidence>
<evidence type="ECO:0000313" key="8">
    <source>
        <dbReference type="Proteomes" id="UP000254134"/>
    </source>
</evidence>
<dbReference type="PANTHER" id="PTHR43179">
    <property type="entry name" value="RHAMNOSYLTRANSFERASE WBBL"/>
    <property type="match status" value="1"/>
</dbReference>
<evidence type="ECO:0000256" key="2">
    <source>
        <dbReference type="ARBA" id="ARBA00006739"/>
    </source>
</evidence>
<keyword evidence="8" id="KW-1185">Reference proteome</keyword>
<dbReference type="EMBL" id="QQZY01000004">
    <property type="protein sequence ID" value="RDI74300.1"/>
    <property type="molecule type" value="Genomic_DNA"/>
</dbReference>
<dbReference type="OrthoDB" id="9771846at2"/>
<dbReference type="Proteomes" id="UP000254134">
    <property type="component" value="Unassembled WGS sequence"/>
</dbReference>
<gene>
    <name evidence="7" type="ORF">Gocc_1876</name>
</gene>
<organism evidence="7 8">
    <name type="scientific">Gaiella occulta</name>
    <dbReference type="NCBI Taxonomy" id="1002870"/>
    <lineage>
        <taxon>Bacteria</taxon>
        <taxon>Bacillati</taxon>
        <taxon>Actinomycetota</taxon>
        <taxon>Thermoleophilia</taxon>
        <taxon>Gaiellales</taxon>
        <taxon>Gaiellaceae</taxon>
        <taxon>Gaiella</taxon>
    </lineage>
</organism>
<evidence type="ECO:0000256" key="4">
    <source>
        <dbReference type="ARBA" id="ARBA00022679"/>
    </source>
</evidence>
<reference evidence="7 8" key="1">
    <citation type="submission" date="2018-07" db="EMBL/GenBank/DDBJ databases">
        <title>High-quality-draft genome sequence of Gaiella occulta.</title>
        <authorList>
            <person name="Severino R."/>
            <person name="Froufe H.J.C."/>
            <person name="Rainey F.A."/>
            <person name="Barroso C."/>
            <person name="Albuquerque L."/>
            <person name="Lobo-Da-Cunha A."/>
            <person name="Da Costa M.S."/>
            <person name="Egas C."/>
        </authorList>
    </citation>
    <scope>NUCLEOTIDE SEQUENCE [LARGE SCALE GENOMIC DNA]</scope>
    <source>
        <strain evidence="7 8">F2-233</strain>
    </source>
</reference>
<dbReference type="InterPro" id="IPR029044">
    <property type="entry name" value="Nucleotide-diphossugar_trans"/>
</dbReference>
<evidence type="ECO:0000256" key="3">
    <source>
        <dbReference type="ARBA" id="ARBA00022676"/>
    </source>
</evidence>
<keyword evidence="3" id="KW-0328">Glycosyltransferase</keyword>
<reference evidence="8" key="2">
    <citation type="journal article" date="2019" name="MicrobiologyOpen">
        <title>High-quality draft genome sequence of Gaiella occulta isolated from a 150 meter deep mineral water borehole and comparison with the genome sequences of other deep-branching lineages of the phylum Actinobacteria.</title>
        <authorList>
            <person name="Severino R."/>
            <person name="Froufe H.J.C."/>
            <person name="Barroso C."/>
            <person name="Albuquerque L."/>
            <person name="Lobo-da-Cunha A."/>
            <person name="da Costa M.S."/>
            <person name="Egas C."/>
        </authorList>
    </citation>
    <scope>NUCLEOTIDE SEQUENCE [LARGE SCALE GENOMIC DNA]</scope>
    <source>
        <strain evidence="8">F2-233</strain>
    </source>
</reference>
<evidence type="ECO:0000256" key="5">
    <source>
        <dbReference type="SAM" id="MobiDB-lite"/>
    </source>
</evidence>